<organism evidence="1">
    <name type="scientific">Microvirga ossetica</name>
    <dbReference type="NCBI Taxonomy" id="1882682"/>
    <lineage>
        <taxon>Bacteria</taxon>
        <taxon>Pseudomonadati</taxon>
        <taxon>Pseudomonadota</taxon>
        <taxon>Alphaproteobacteria</taxon>
        <taxon>Hyphomicrobiales</taxon>
        <taxon>Methylobacteriaceae</taxon>
        <taxon>Microvirga</taxon>
    </lineage>
</organism>
<accession>A0A1B2EWY3</accession>
<geneLocation type="plasmid" evidence="1">
    <name>unnamed2</name>
</geneLocation>
<protein>
    <submittedName>
        <fullName evidence="1">Uncharacterized protein</fullName>
    </submittedName>
</protein>
<dbReference type="OrthoDB" id="8020689at2"/>
<dbReference type="KEGG" id="moc:BB934_40540"/>
<sequence length="145" mass="15629">MPHKGSSPRTLDLFEVTLTVPTPRSEPAPTSAELWELAGLSDARLAKHLGQLLDEVQRRMEAGRESGPELKAAVSNASVLLERLIPHPSKRRVKPSRFSKSSSTLQEGQRKAVCAALLAGVAPAQVAKHFGLPLAAVRKVLEETP</sequence>
<dbReference type="EMBL" id="CP016619">
    <property type="protein sequence ID" value="ANY84484.1"/>
    <property type="molecule type" value="Genomic_DNA"/>
</dbReference>
<keyword evidence="1" id="KW-0614">Plasmid</keyword>
<name>A0A1B2EWY3_9HYPH</name>
<gene>
    <name evidence="1" type="ORF">BB934_40540</name>
</gene>
<dbReference type="AlphaFoldDB" id="A0A1B2EWY3"/>
<reference evidence="1" key="1">
    <citation type="submission" date="2016-07" db="EMBL/GenBank/DDBJ databases">
        <title>Microvirga ossetica sp. nov. a new species of rhizobia isolated from root nodules of the legume species Vicia alpestris Steven originated from North Ossetia region in the Caucasus.</title>
        <authorList>
            <person name="Safronova V.I."/>
            <person name="Kuznetsova I.G."/>
            <person name="Sazanova A.L."/>
            <person name="Belimov A."/>
            <person name="Andronov E."/>
            <person name="Osledkin Y.S."/>
            <person name="Onishchuk O.P."/>
            <person name="Kurchak O.N."/>
            <person name="Shaposhnikov A.I."/>
            <person name="Willems A."/>
            <person name="Tikhonovich I.A."/>
        </authorList>
    </citation>
    <scope>NUCLEOTIDE SEQUENCE [LARGE SCALE GENOMIC DNA]</scope>
    <source>
        <strain evidence="1">V5/3M</strain>
        <plasmid evidence="1">unnamed2</plasmid>
    </source>
</reference>
<evidence type="ECO:0000313" key="1">
    <source>
        <dbReference type="EMBL" id="ANY84484.1"/>
    </source>
</evidence>
<proteinExistence type="predicted"/>
<dbReference type="RefSeq" id="WP_099515371.1">
    <property type="nucleotide sequence ID" value="NZ_CP016619.1"/>
</dbReference>